<protein>
    <recommendedName>
        <fullName evidence="6">Presequence protease, mitochondrial</fullName>
    </recommendedName>
</protein>
<dbReference type="EMBL" id="JAHWGI010000182">
    <property type="protein sequence ID" value="KAK3910629.1"/>
    <property type="molecule type" value="Genomic_DNA"/>
</dbReference>
<sequence length="1040" mass="116490">MNGVQSSLQWFMLTMAPLDSSSIQPVENNFELLCSLKCNNLIPVSKYRSPRTGLTVVIASVEGPVVKGYFTVATEAPDDDGLPHTLEHLIFLGSEQYPYKGVLDLLANRCLASGTNAWTDTDHTCYTMMTAGSEGFLTLMPIYVDHILYPLLNDSGFVTEVHHITGKGENAGVVYCEMQGRENSGESLSYIEMKRAMYPEPCGYRYEEGGVMKNLRESCSNIKVRNYHKKYYRPENLTLIIAGQVKPEDVFAALAPIESKIVSKGDRGPFEKPWQSPVPEFLASVDKEVPYPCDEEDNGMVFVGWRGPCAVTDLSGITACCLLLKYLCDTSASPLQQEFVENDDPCASNVSFSLAENKEAMIYMIFSNVPVEKLSTIKSKLDARLKKFVDGEEHIEMSRMRTVINRHRQETLSHLETNPHDAVAFMVIADMLYGTSKDDLHQRLNILEILDKLVVEEENYWINLLNKYLLKNNSATIRGRPSQAERQRLSDDEEKRIEKQRKDLGPEGLKKYEKELEDAIAHNELPPPEAMLRSVAIPDASSINFHPIERYSSDSPQQHSNLSLETAPVYTHLDHVHTNFVYMYLLMDTASLDHELRPYLSLLIEALMELPINENGKIITYEDAVAELERDTVSSSSAIGVSGGSRFICGSFSSTAFLSIQSEPAKFQKGIQWMNKLLYKTVLDADRIKTIATKLVNDVARLKRNGSKIVSALMKGIRFEKESNHYSSSLLRQQKFLTSLIEKLGDAEESKKIIANLEKVRQVITSPCNIVLHIAANLEELPSHVKPVGLVDILSELLPSDVKPVSKKLNVTPDWKLVSPNSPNPSCAVGMGCIESAFLIQSSPCIKSPLDEDLAPLLVYLQYLSQLEGPMWKQIRGQGLSYSYSVFPSTHEGLLYLVLYRATNVVAAYKEARSILEGHLKDASSFEETLLESARSSLIFEIIHQERSVGQLVGQSILWYFKGVDQYYNSKLVKQIASVTAEDMARVAPKYVPPLFKSESSRLSVVVHTSKAAEVASEFKELGVNIEVYPTLEESFLSLW</sequence>
<dbReference type="PANTHER" id="PTHR43016">
    <property type="entry name" value="PRESEQUENCE PROTEASE"/>
    <property type="match status" value="1"/>
</dbReference>
<dbReference type="Gene3D" id="3.30.830.10">
    <property type="entry name" value="Metalloenzyme, LuxS/M16 peptidase-like"/>
    <property type="match status" value="4"/>
</dbReference>
<dbReference type="Proteomes" id="UP001219518">
    <property type="component" value="Unassembled WGS sequence"/>
</dbReference>
<evidence type="ECO:0000259" key="2">
    <source>
        <dbReference type="Pfam" id="PF00675"/>
    </source>
</evidence>
<dbReference type="FunFam" id="3.30.830.10:FF:000015">
    <property type="entry name" value="Putative zinc metalloprotease"/>
    <property type="match status" value="1"/>
</dbReference>
<dbReference type="PANTHER" id="PTHR43016:SF16">
    <property type="entry name" value="METALLOPROTEASE, PUTATIVE (AFU_ORTHOLOGUE AFUA_4G07610)-RELATED"/>
    <property type="match status" value="1"/>
</dbReference>
<comment type="caution">
    <text evidence="4">The sequence shown here is derived from an EMBL/GenBank/DDBJ whole genome shotgun (WGS) entry which is preliminary data.</text>
</comment>
<dbReference type="SUPFAM" id="SSF63411">
    <property type="entry name" value="LuxS/MPP-like metallohydrolase"/>
    <property type="match status" value="4"/>
</dbReference>
<feature type="region of interest" description="Disordered" evidence="1">
    <location>
        <begin position="479"/>
        <end position="508"/>
    </location>
</feature>
<evidence type="ECO:0000256" key="1">
    <source>
        <dbReference type="SAM" id="MobiDB-lite"/>
    </source>
</evidence>
<accession>A0AAE1GWX3</accession>
<proteinExistence type="predicted"/>
<dbReference type="GO" id="GO:0046872">
    <property type="term" value="F:metal ion binding"/>
    <property type="evidence" value="ECO:0007669"/>
    <property type="project" value="InterPro"/>
</dbReference>
<gene>
    <name evidence="4" type="ORF">KUF71_020443</name>
</gene>
<feature type="domain" description="Peptidase M16 N-terminal" evidence="2">
    <location>
        <begin position="75"/>
        <end position="160"/>
    </location>
</feature>
<evidence type="ECO:0000259" key="3">
    <source>
        <dbReference type="Pfam" id="PF05193"/>
    </source>
</evidence>
<keyword evidence="5" id="KW-1185">Reference proteome</keyword>
<dbReference type="Pfam" id="PF00675">
    <property type="entry name" value="Peptidase_M16"/>
    <property type="match status" value="1"/>
</dbReference>
<organism evidence="4 5">
    <name type="scientific">Frankliniella fusca</name>
    <dbReference type="NCBI Taxonomy" id="407009"/>
    <lineage>
        <taxon>Eukaryota</taxon>
        <taxon>Metazoa</taxon>
        <taxon>Ecdysozoa</taxon>
        <taxon>Arthropoda</taxon>
        <taxon>Hexapoda</taxon>
        <taxon>Insecta</taxon>
        <taxon>Pterygota</taxon>
        <taxon>Neoptera</taxon>
        <taxon>Paraneoptera</taxon>
        <taxon>Thysanoptera</taxon>
        <taxon>Terebrantia</taxon>
        <taxon>Thripoidea</taxon>
        <taxon>Thripidae</taxon>
        <taxon>Frankliniella</taxon>
    </lineage>
</organism>
<evidence type="ECO:0008006" key="6">
    <source>
        <dbReference type="Google" id="ProtNLM"/>
    </source>
</evidence>
<dbReference type="InterPro" id="IPR011249">
    <property type="entry name" value="Metalloenz_LuxS/M16"/>
</dbReference>
<dbReference type="InterPro" id="IPR007863">
    <property type="entry name" value="Peptidase_M16_C"/>
</dbReference>
<evidence type="ECO:0000313" key="4">
    <source>
        <dbReference type="EMBL" id="KAK3910629.1"/>
    </source>
</evidence>
<dbReference type="FunFam" id="3.30.830.10:FF:000031">
    <property type="entry name" value="Putative zinc metalloprotease"/>
    <property type="match status" value="1"/>
</dbReference>
<feature type="domain" description="Peptidase M16 C-terminal" evidence="3">
    <location>
        <begin position="223"/>
        <end position="397"/>
    </location>
</feature>
<dbReference type="InterPro" id="IPR011765">
    <property type="entry name" value="Pept_M16_N"/>
</dbReference>
<reference evidence="4" key="1">
    <citation type="submission" date="2021-07" db="EMBL/GenBank/DDBJ databases">
        <authorList>
            <person name="Catto M.A."/>
            <person name="Jacobson A."/>
            <person name="Kennedy G."/>
            <person name="Labadie P."/>
            <person name="Hunt B.G."/>
            <person name="Srinivasan R."/>
        </authorList>
    </citation>
    <scope>NUCLEOTIDE SEQUENCE</scope>
    <source>
        <strain evidence="4">PL_HMW_Pooled</strain>
        <tissue evidence="4">Head</tissue>
    </source>
</reference>
<dbReference type="AlphaFoldDB" id="A0AAE1GWX3"/>
<dbReference type="Pfam" id="PF05193">
    <property type="entry name" value="Peptidase_M16_C"/>
    <property type="match status" value="1"/>
</dbReference>
<name>A0AAE1GWX3_9NEOP</name>
<reference evidence="4" key="2">
    <citation type="journal article" date="2023" name="BMC Genomics">
        <title>Pest status, molecular evolution, and epigenetic factors derived from the genome assembly of Frankliniella fusca, a thysanopteran phytovirus vector.</title>
        <authorList>
            <person name="Catto M.A."/>
            <person name="Labadie P.E."/>
            <person name="Jacobson A.L."/>
            <person name="Kennedy G.G."/>
            <person name="Srinivasan R."/>
            <person name="Hunt B.G."/>
        </authorList>
    </citation>
    <scope>NUCLEOTIDE SEQUENCE</scope>
    <source>
        <strain evidence="4">PL_HMW_Pooled</strain>
    </source>
</reference>
<evidence type="ECO:0000313" key="5">
    <source>
        <dbReference type="Proteomes" id="UP001219518"/>
    </source>
</evidence>
<feature type="compositionally biased region" description="Basic and acidic residues" evidence="1">
    <location>
        <begin position="483"/>
        <end position="508"/>
    </location>
</feature>